<proteinExistence type="predicted"/>
<dbReference type="EMBL" id="JAQQWI010000002">
    <property type="protein sequence ID" value="KAK8037416.1"/>
    <property type="molecule type" value="Genomic_DNA"/>
</dbReference>
<name>A0ABR1SU99_9PEZI</name>
<reference evidence="2 3" key="1">
    <citation type="submission" date="2023-01" db="EMBL/GenBank/DDBJ databases">
        <title>Analysis of 21 Apiospora genomes using comparative genomics revels a genus with tremendous synthesis potential of carbohydrate active enzymes and secondary metabolites.</title>
        <authorList>
            <person name="Sorensen T."/>
        </authorList>
    </citation>
    <scope>NUCLEOTIDE SEQUENCE [LARGE SCALE GENOMIC DNA]</scope>
    <source>
        <strain evidence="2 3">CBS 20057</strain>
    </source>
</reference>
<evidence type="ECO:0000313" key="3">
    <source>
        <dbReference type="Proteomes" id="UP001396898"/>
    </source>
</evidence>
<accession>A0ABR1SU99</accession>
<evidence type="ECO:0000313" key="2">
    <source>
        <dbReference type="EMBL" id="KAK8037416.1"/>
    </source>
</evidence>
<evidence type="ECO:0000256" key="1">
    <source>
        <dbReference type="SAM" id="MobiDB-lite"/>
    </source>
</evidence>
<gene>
    <name evidence="2" type="ORF">PG991_000762</name>
</gene>
<feature type="compositionally biased region" description="Low complexity" evidence="1">
    <location>
        <begin position="10"/>
        <end position="23"/>
    </location>
</feature>
<comment type="caution">
    <text evidence="2">The sequence shown here is derived from an EMBL/GenBank/DDBJ whole genome shotgun (WGS) entry which is preliminary data.</text>
</comment>
<dbReference type="Proteomes" id="UP001396898">
    <property type="component" value="Unassembled WGS sequence"/>
</dbReference>
<organism evidence="2 3">
    <name type="scientific">Apiospora marii</name>
    <dbReference type="NCBI Taxonomy" id="335849"/>
    <lineage>
        <taxon>Eukaryota</taxon>
        <taxon>Fungi</taxon>
        <taxon>Dikarya</taxon>
        <taxon>Ascomycota</taxon>
        <taxon>Pezizomycotina</taxon>
        <taxon>Sordariomycetes</taxon>
        <taxon>Xylariomycetidae</taxon>
        <taxon>Amphisphaeriales</taxon>
        <taxon>Apiosporaceae</taxon>
        <taxon>Apiospora</taxon>
    </lineage>
</organism>
<feature type="region of interest" description="Disordered" evidence="1">
    <location>
        <begin position="10"/>
        <end position="35"/>
    </location>
</feature>
<sequence>MAMIEEWLGSIPSPESPGSFESGLDIDGAGRSGTSAPRWTAFRFSSARGNVFHERRAMLLCWAFYLNPALTGLLKELTTDFELDQSTLARDIAVKDDEDATRRQRMLRF</sequence>
<keyword evidence="3" id="KW-1185">Reference proteome</keyword>
<protein>
    <submittedName>
        <fullName evidence="2">Uncharacterized protein</fullName>
    </submittedName>
</protein>